<feature type="region of interest" description="Disordered" evidence="1">
    <location>
        <begin position="420"/>
        <end position="441"/>
    </location>
</feature>
<feature type="region of interest" description="Disordered" evidence="1">
    <location>
        <begin position="65"/>
        <end position="100"/>
    </location>
</feature>
<feature type="compositionally biased region" description="Basic and acidic residues" evidence="1">
    <location>
        <begin position="432"/>
        <end position="441"/>
    </location>
</feature>
<evidence type="ECO:0000313" key="3">
    <source>
        <dbReference type="Proteomes" id="UP001187531"/>
    </source>
</evidence>
<feature type="region of interest" description="Disordered" evidence="1">
    <location>
        <begin position="127"/>
        <end position="156"/>
    </location>
</feature>
<keyword evidence="3" id="KW-1185">Reference proteome</keyword>
<name>A0AA88LAA8_ARTSF</name>
<proteinExistence type="predicted"/>
<feature type="compositionally biased region" description="Acidic residues" evidence="1">
    <location>
        <begin position="420"/>
        <end position="431"/>
    </location>
</feature>
<organism evidence="2 3">
    <name type="scientific">Artemia franciscana</name>
    <name type="common">Brine shrimp</name>
    <name type="synonym">Artemia sanfranciscana</name>
    <dbReference type="NCBI Taxonomy" id="6661"/>
    <lineage>
        <taxon>Eukaryota</taxon>
        <taxon>Metazoa</taxon>
        <taxon>Ecdysozoa</taxon>
        <taxon>Arthropoda</taxon>
        <taxon>Crustacea</taxon>
        <taxon>Branchiopoda</taxon>
        <taxon>Anostraca</taxon>
        <taxon>Artemiidae</taxon>
        <taxon>Artemia</taxon>
    </lineage>
</organism>
<protein>
    <submittedName>
        <fullName evidence="2">Uncharacterized protein</fullName>
    </submittedName>
</protein>
<accession>A0AA88LAA8</accession>
<dbReference type="Proteomes" id="UP001187531">
    <property type="component" value="Unassembled WGS sequence"/>
</dbReference>
<feature type="region of interest" description="Disordered" evidence="1">
    <location>
        <begin position="1"/>
        <end position="23"/>
    </location>
</feature>
<sequence length="475" mass="54204">MEIVLSDVSSEGDNMSISDDGEEGEIIEYSAARCTNNSRTLASQIPNKPVENEEPEIVVLEVKKPAFVNENKENKRKKRTKQKEKLERKRPRLKKHGSSVDKFDQMAKRFKSRFKDTISTTPLLLPERPRKIRLSSIPMPQEQPKKKSTPNEEEMEEEDIRLRLALLLSMADKNDPELATRFSEIKKLLDDREDGDFLGSSLSVPTEPLCDIVEGSEGGIQSVMNKNILAEQRKHKAKLFLMAKDQVDKSFSQGWDSFGSFYENTFNAISNLNAMQPDFDKYKILFHYATSVLDNVVDVPPYILQIKEKSRSFFCSSQSSDGDDEELLRQAVMKSIVERKDAEEKKSEEVITTEEQICVVHEQQEEEEDAELLRAMLLVELSKKASREAEGSEKSNRKISQATKINVPKLKPIVIKFSDSDDECDWGEESEAEKARKRKEDRNAALNEIIEKAKTLKDKDSKSTLLTESSIKVRS</sequence>
<feature type="compositionally biased region" description="Basic residues" evidence="1">
    <location>
        <begin position="74"/>
        <end position="97"/>
    </location>
</feature>
<evidence type="ECO:0000313" key="2">
    <source>
        <dbReference type="EMBL" id="KAK2718031.1"/>
    </source>
</evidence>
<dbReference type="EMBL" id="JAVRJZ010000010">
    <property type="protein sequence ID" value="KAK2718031.1"/>
    <property type="molecule type" value="Genomic_DNA"/>
</dbReference>
<dbReference type="AlphaFoldDB" id="A0AA88LAA8"/>
<gene>
    <name evidence="2" type="ORF">QYM36_006725</name>
</gene>
<evidence type="ECO:0000256" key="1">
    <source>
        <dbReference type="SAM" id="MobiDB-lite"/>
    </source>
</evidence>
<reference evidence="2" key="1">
    <citation type="submission" date="2023-07" db="EMBL/GenBank/DDBJ databases">
        <title>Chromosome-level genome assembly of Artemia franciscana.</title>
        <authorList>
            <person name="Jo E."/>
        </authorList>
    </citation>
    <scope>NUCLEOTIDE SEQUENCE</scope>
    <source>
        <tissue evidence="2">Whole body</tissue>
    </source>
</reference>
<comment type="caution">
    <text evidence="2">The sequence shown here is derived from an EMBL/GenBank/DDBJ whole genome shotgun (WGS) entry which is preliminary data.</text>
</comment>